<proteinExistence type="predicted"/>
<evidence type="ECO:0000313" key="3">
    <source>
        <dbReference type="Proteomes" id="UP000283634"/>
    </source>
</evidence>
<keyword evidence="3" id="KW-1185">Reference proteome</keyword>
<accession>A0A422P3Y9</accession>
<comment type="caution">
    <text evidence="2">The sequence shown here is derived from an EMBL/GenBank/DDBJ whole genome shotgun (WGS) entry which is preliminary data.</text>
</comment>
<feature type="compositionally biased region" description="Low complexity" evidence="1">
    <location>
        <begin position="204"/>
        <end position="218"/>
    </location>
</feature>
<dbReference type="RefSeq" id="XP_029242751.1">
    <property type="nucleotide sequence ID" value="XM_029377379.1"/>
</dbReference>
<evidence type="ECO:0000313" key="2">
    <source>
        <dbReference type="EMBL" id="RNF12443.1"/>
    </source>
</evidence>
<name>A0A422P3Y9_TRYRA</name>
<dbReference type="Proteomes" id="UP000283634">
    <property type="component" value="Unassembled WGS sequence"/>
</dbReference>
<organism evidence="2 3">
    <name type="scientific">Trypanosoma rangeli</name>
    <dbReference type="NCBI Taxonomy" id="5698"/>
    <lineage>
        <taxon>Eukaryota</taxon>
        <taxon>Discoba</taxon>
        <taxon>Euglenozoa</taxon>
        <taxon>Kinetoplastea</taxon>
        <taxon>Metakinetoplastina</taxon>
        <taxon>Trypanosomatida</taxon>
        <taxon>Trypanosomatidae</taxon>
        <taxon>Trypanosoma</taxon>
        <taxon>Herpetosoma</taxon>
    </lineage>
</organism>
<dbReference type="AlphaFoldDB" id="A0A422P3Y9"/>
<protein>
    <submittedName>
        <fullName evidence="2">Uncharacterized protein</fullName>
    </submittedName>
</protein>
<dbReference type="OrthoDB" id="252554at2759"/>
<feature type="region of interest" description="Disordered" evidence="1">
    <location>
        <begin position="204"/>
        <end position="230"/>
    </location>
</feature>
<evidence type="ECO:0000256" key="1">
    <source>
        <dbReference type="SAM" id="MobiDB-lite"/>
    </source>
</evidence>
<dbReference type="EMBL" id="MKGL01000005">
    <property type="protein sequence ID" value="RNF12443.1"/>
    <property type="molecule type" value="Genomic_DNA"/>
</dbReference>
<gene>
    <name evidence="2" type="ORF">TraAM80_00295</name>
</gene>
<reference evidence="2 3" key="1">
    <citation type="journal article" date="2018" name="BMC Genomics">
        <title>Genomic comparison of Trypanosoma conorhini and Trypanosoma rangeli to Trypanosoma cruzi strains of high and low virulence.</title>
        <authorList>
            <person name="Bradwell K.R."/>
            <person name="Koparde V.N."/>
            <person name="Matveyev A.V."/>
            <person name="Serrano M.G."/>
            <person name="Alves J.M."/>
            <person name="Parikh H."/>
            <person name="Huang B."/>
            <person name="Lee V."/>
            <person name="Espinosa-Alvarez O."/>
            <person name="Ortiz P.A."/>
            <person name="Costa-Martins A.G."/>
            <person name="Teixeira M.M."/>
            <person name="Buck G.A."/>
        </authorList>
    </citation>
    <scope>NUCLEOTIDE SEQUENCE [LARGE SCALE GENOMIC DNA]</scope>
    <source>
        <strain evidence="2 3">AM80</strain>
    </source>
</reference>
<sequence>MTMLSPRGAWDEGYHEKPQGQLPQRQQIIWGRLVIAEVPYPVIAANDVVISLYTNRLLFRVFSSAFTVTVFLRDIIGIVSFMERRSIEMEVARSYGGHRAYILILQQVDTAIMLYDVLLSLLPPHVKDSSVGRTLSQPVYTTDYPFSLMSPSMMAKSGFYELYPRRGAPTHATVPKDGDVSRLLSSLSKAQPLPVCLGWLPSSSAATPSTQTQQQEQQTELREAGQSDGGAPLSPYILLVCAEAPHMDDPTRRLRGVSGEIGE</sequence>
<dbReference type="GeneID" id="40324228"/>